<dbReference type="EMBL" id="JBHSPB010000016">
    <property type="protein sequence ID" value="MFC5723186.1"/>
    <property type="molecule type" value="Genomic_DNA"/>
</dbReference>
<sequence length="76" mass="8019">MLWTVLAVALAFCGIAVLGVLAARVLTEVRRLARQIADSSVRIAGAAEELERAALPLAGNTAHTVRSVREDSVHQG</sequence>
<organism evidence="1 2">
    <name type="scientific">Streptomyces gamaensis</name>
    <dbReference type="NCBI Taxonomy" id="1763542"/>
    <lineage>
        <taxon>Bacteria</taxon>
        <taxon>Bacillati</taxon>
        <taxon>Actinomycetota</taxon>
        <taxon>Actinomycetes</taxon>
        <taxon>Kitasatosporales</taxon>
        <taxon>Streptomycetaceae</taxon>
        <taxon>Streptomyces</taxon>
    </lineage>
</organism>
<name>A0ABW0Z2X0_9ACTN</name>
<evidence type="ECO:0008006" key="3">
    <source>
        <dbReference type="Google" id="ProtNLM"/>
    </source>
</evidence>
<keyword evidence="2" id="KW-1185">Reference proteome</keyword>
<dbReference type="RefSeq" id="WP_390319233.1">
    <property type="nucleotide sequence ID" value="NZ_JBHSPB010000016.1"/>
</dbReference>
<evidence type="ECO:0000313" key="2">
    <source>
        <dbReference type="Proteomes" id="UP001596083"/>
    </source>
</evidence>
<dbReference type="Proteomes" id="UP001596083">
    <property type="component" value="Unassembled WGS sequence"/>
</dbReference>
<proteinExistence type="predicted"/>
<reference evidence="2" key="1">
    <citation type="journal article" date="2019" name="Int. J. Syst. Evol. Microbiol.">
        <title>The Global Catalogue of Microorganisms (GCM) 10K type strain sequencing project: providing services to taxonomists for standard genome sequencing and annotation.</title>
        <authorList>
            <consortium name="The Broad Institute Genomics Platform"/>
            <consortium name="The Broad Institute Genome Sequencing Center for Infectious Disease"/>
            <person name="Wu L."/>
            <person name="Ma J."/>
        </authorList>
    </citation>
    <scope>NUCLEOTIDE SEQUENCE [LARGE SCALE GENOMIC DNA]</scope>
    <source>
        <strain evidence="2">CGMCC 4.7304</strain>
    </source>
</reference>
<accession>A0ABW0Z2X0</accession>
<evidence type="ECO:0000313" key="1">
    <source>
        <dbReference type="EMBL" id="MFC5723186.1"/>
    </source>
</evidence>
<protein>
    <recommendedName>
        <fullName evidence="3">DUF948 domain-containing protein</fullName>
    </recommendedName>
</protein>
<gene>
    <name evidence="1" type="ORF">ACFP1Z_23735</name>
</gene>
<comment type="caution">
    <text evidence="1">The sequence shown here is derived from an EMBL/GenBank/DDBJ whole genome shotgun (WGS) entry which is preliminary data.</text>
</comment>